<dbReference type="STRING" id="743720.Psefu_1133"/>
<dbReference type="OrthoDB" id="9778090at2"/>
<dbReference type="KEGG" id="pfv:Psefu_1133"/>
<gene>
    <name evidence="2" type="ordered locus">Psefu_1133</name>
</gene>
<evidence type="ECO:0000313" key="3">
    <source>
        <dbReference type="Proteomes" id="UP000000686"/>
    </source>
</evidence>
<protein>
    <recommendedName>
        <fullName evidence="1">DUF6434 domain-containing protein</fullName>
    </recommendedName>
</protein>
<reference evidence="2 3" key="1">
    <citation type="submission" date="2011-04" db="EMBL/GenBank/DDBJ databases">
        <title>Complete sequence of Pseudomonas fulva 12-X.</title>
        <authorList>
            <consortium name="US DOE Joint Genome Institute"/>
            <person name="Lucas S."/>
            <person name="Han J."/>
            <person name="Lapidus A."/>
            <person name="Cheng J.-F."/>
            <person name="Goodwin L."/>
            <person name="Pitluck S."/>
            <person name="Peters L."/>
            <person name="Mikhailova N."/>
            <person name="Pagani I."/>
            <person name="Davenport K."/>
            <person name="Han C."/>
            <person name="Tapia R."/>
            <person name="Land M."/>
            <person name="Hauser L."/>
            <person name="Kyrpides N."/>
            <person name="Ivanova N."/>
            <person name="Pagani I."/>
            <person name="Lcollab F.I."/>
            <person name="Woyke T."/>
        </authorList>
    </citation>
    <scope>NUCLEOTIDE SEQUENCE [LARGE SCALE GENOMIC DNA]</scope>
    <source>
        <strain evidence="3">12-X</strain>
    </source>
</reference>
<evidence type="ECO:0000313" key="2">
    <source>
        <dbReference type="EMBL" id="AEF21110.1"/>
    </source>
</evidence>
<evidence type="ECO:0000259" key="1">
    <source>
        <dbReference type="Pfam" id="PF20026"/>
    </source>
</evidence>
<dbReference type="AlphaFoldDB" id="F6AC30"/>
<accession>F6AC30</accession>
<dbReference type="EMBL" id="CP002727">
    <property type="protein sequence ID" value="AEF21110.1"/>
    <property type="molecule type" value="Genomic_DNA"/>
</dbReference>
<name>F6AC30_PSEF1</name>
<dbReference type="eggNOG" id="ENOG503309K">
    <property type="taxonomic scope" value="Bacteria"/>
</dbReference>
<feature type="domain" description="DUF6434" evidence="1">
    <location>
        <begin position="10"/>
        <end position="73"/>
    </location>
</feature>
<dbReference type="HOGENOM" id="CLU_192152_0_0_6"/>
<organism evidence="2 3">
    <name type="scientific">Pseudomonas fulva (strain 12-X)</name>
    <dbReference type="NCBI Taxonomy" id="743720"/>
    <lineage>
        <taxon>Bacteria</taxon>
        <taxon>Pseudomonadati</taxon>
        <taxon>Pseudomonadota</taxon>
        <taxon>Gammaproteobacteria</taxon>
        <taxon>Pseudomonadales</taxon>
        <taxon>Pseudomonadaceae</taxon>
        <taxon>Pseudomonas</taxon>
    </lineage>
</organism>
<dbReference type="RefSeq" id="WP_013790241.1">
    <property type="nucleotide sequence ID" value="NC_015556.1"/>
</dbReference>
<proteinExistence type="predicted"/>
<dbReference type="Pfam" id="PF20026">
    <property type="entry name" value="DUF6434"/>
    <property type="match status" value="1"/>
</dbReference>
<dbReference type="Proteomes" id="UP000000686">
    <property type="component" value="Chromosome"/>
</dbReference>
<sequence length="79" mass="9043">MYCDGLDHPFDWHGGTITRDTPVGSDYRNTQNVRRFMTQQCGAAFRFDRPFMAWIRSGAPQTIGDLVYEWQRRNGAAGA</sequence>
<dbReference type="InterPro" id="IPR045492">
    <property type="entry name" value="DUF6434"/>
</dbReference>
<keyword evidence="3" id="KW-1185">Reference proteome</keyword>